<evidence type="ECO:0000256" key="2">
    <source>
        <dbReference type="SAM" id="SignalP"/>
    </source>
</evidence>
<gene>
    <name evidence="3" type="ORF">AVDCRST_MAG49-236</name>
</gene>
<protein>
    <recommendedName>
        <fullName evidence="4">Secreted protein</fullName>
    </recommendedName>
</protein>
<evidence type="ECO:0000256" key="1">
    <source>
        <dbReference type="SAM" id="MobiDB-lite"/>
    </source>
</evidence>
<proteinExistence type="predicted"/>
<name>A0A6J4U1T5_9BACT</name>
<feature type="signal peptide" evidence="2">
    <location>
        <begin position="1"/>
        <end position="20"/>
    </location>
</feature>
<sequence>MSRRRVRSAARAMAASRTMAAALGMAARASTAGTFRAQPSRATAPRARLRLRQVGPTRWPDRRIPAAVGPGTPRVATDRKAGRA</sequence>
<accession>A0A6J4U1T5</accession>
<feature type="region of interest" description="Disordered" evidence="1">
    <location>
        <begin position="60"/>
        <end position="84"/>
    </location>
</feature>
<evidence type="ECO:0008006" key="4">
    <source>
        <dbReference type="Google" id="ProtNLM"/>
    </source>
</evidence>
<reference evidence="3" key="1">
    <citation type="submission" date="2020-02" db="EMBL/GenBank/DDBJ databases">
        <authorList>
            <person name="Meier V. D."/>
        </authorList>
    </citation>
    <scope>NUCLEOTIDE SEQUENCE</scope>
    <source>
        <strain evidence="3">AVDCRST_MAG49</strain>
    </source>
</reference>
<organism evidence="3">
    <name type="scientific">uncultured Thermomicrobiales bacterium</name>
    <dbReference type="NCBI Taxonomy" id="1645740"/>
    <lineage>
        <taxon>Bacteria</taxon>
        <taxon>Pseudomonadati</taxon>
        <taxon>Thermomicrobiota</taxon>
        <taxon>Thermomicrobia</taxon>
        <taxon>Thermomicrobiales</taxon>
        <taxon>environmental samples</taxon>
    </lineage>
</organism>
<dbReference type="AlphaFoldDB" id="A0A6J4U1T5"/>
<dbReference type="EMBL" id="CADCWG010000019">
    <property type="protein sequence ID" value="CAA9536111.1"/>
    <property type="molecule type" value="Genomic_DNA"/>
</dbReference>
<evidence type="ECO:0000313" key="3">
    <source>
        <dbReference type="EMBL" id="CAA9536111.1"/>
    </source>
</evidence>
<feature type="chain" id="PRO_5026846888" description="Secreted protein" evidence="2">
    <location>
        <begin position="21"/>
        <end position="84"/>
    </location>
</feature>
<keyword evidence="2" id="KW-0732">Signal</keyword>